<dbReference type="EMBL" id="CASHSV030000206">
    <property type="protein sequence ID" value="CAJ2653403.1"/>
    <property type="molecule type" value="Genomic_DNA"/>
</dbReference>
<evidence type="ECO:0000313" key="2">
    <source>
        <dbReference type="Proteomes" id="UP001177021"/>
    </source>
</evidence>
<dbReference type="Proteomes" id="UP001177021">
    <property type="component" value="Unassembled WGS sequence"/>
</dbReference>
<sequence>MVNSINTYQMEYDPYSGSGRLPQCFVREFGDLIDEHVILQDPNHNEIEVRVLKKCSEMYFEQGWTTVRDFYHMWFGGWLSFKYVSPKLLAINLMTRWGTEVVYPLHNPPFKQLLAIGGVDPKICSATIPRVSSNPFVFPMSFRRSYFKRLASYDVESGILILPWYGFGEFAFAFTFSKLVLVDHAGCRYPCSIQFSVDDEGELACKVFGYWMEFCKKHQLSRGDRIRFAVNEPTRDHVLYACVYPQIGVETTLSYPLNDGSYLPLYVSQQHFVVPC</sequence>
<gene>
    <name evidence="1" type="ORF">MILVUS5_LOCUS20760</name>
</gene>
<evidence type="ECO:0000313" key="1">
    <source>
        <dbReference type="EMBL" id="CAJ2653403.1"/>
    </source>
</evidence>
<accession>A0ACB0KCC3</accession>
<name>A0ACB0KCC3_TRIPR</name>
<proteinExistence type="predicted"/>
<protein>
    <submittedName>
        <fullName evidence="1">Uncharacterized protein</fullName>
    </submittedName>
</protein>
<organism evidence="1 2">
    <name type="scientific">Trifolium pratense</name>
    <name type="common">Red clover</name>
    <dbReference type="NCBI Taxonomy" id="57577"/>
    <lineage>
        <taxon>Eukaryota</taxon>
        <taxon>Viridiplantae</taxon>
        <taxon>Streptophyta</taxon>
        <taxon>Embryophyta</taxon>
        <taxon>Tracheophyta</taxon>
        <taxon>Spermatophyta</taxon>
        <taxon>Magnoliopsida</taxon>
        <taxon>eudicotyledons</taxon>
        <taxon>Gunneridae</taxon>
        <taxon>Pentapetalae</taxon>
        <taxon>rosids</taxon>
        <taxon>fabids</taxon>
        <taxon>Fabales</taxon>
        <taxon>Fabaceae</taxon>
        <taxon>Papilionoideae</taxon>
        <taxon>50 kb inversion clade</taxon>
        <taxon>NPAAA clade</taxon>
        <taxon>Hologalegina</taxon>
        <taxon>IRL clade</taxon>
        <taxon>Trifolieae</taxon>
        <taxon>Trifolium</taxon>
    </lineage>
</organism>
<comment type="caution">
    <text evidence="1">The sequence shown here is derived from an EMBL/GenBank/DDBJ whole genome shotgun (WGS) entry which is preliminary data.</text>
</comment>
<reference evidence="1" key="1">
    <citation type="submission" date="2023-10" db="EMBL/GenBank/DDBJ databases">
        <authorList>
            <person name="Rodriguez Cubillos JULIANA M."/>
            <person name="De Vega J."/>
        </authorList>
    </citation>
    <scope>NUCLEOTIDE SEQUENCE</scope>
</reference>
<keyword evidence="2" id="KW-1185">Reference proteome</keyword>